<reference evidence="5 6" key="1">
    <citation type="submission" date="2017-01" db="EMBL/GenBank/DDBJ databases">
        <title>Novel large sulfur bacteria in the metagenomes of groundwater-fed chemosynthetic microbial mats in the Lake Huron basin.</title>
        <authorList>
            <person name="Sharrar A.M."/>
            <person name="Flood B.E."/>
            <person name="Bailey J.V."/>
            <person name="Jones D.S."/>
            <person name="Biddanda B."/>
            <person name="Ruberg S.A."/>
            <person name="Marcus D.N."/>
            <person name="Dick G.J."/>
        </authorList>
    </citation>
    <scope>NUCLEOTIDE SEQUENCE [LARGE SCALE GENOMIC DNA]</scope>
    <source>
        <strain evidence="5">A8</strain>
    </source>
</reference>
<accession>A0A1Y1QA55</accession>
<proteinExistence type="predicted"/>
<dbReference type="PROSITE" id="PS51123">
    <property type="entry name" value="OMPA_2"/>
    <property type="match status" value="1"/>
</dbReference>
<evidence type="ECO:0000313" key="6">
    <source>
        <dbReference type="Proteomes" id="UP000192491"/>
    </source>
</evidence>
<sequence length="297" mass="30558">MVESTSDNDDLTPAQEYAIAGGVILLFGLLYWFLNNGGDGLTITALPTAQTLTHQAAPVLEASAVETVNGEVVETRPVTVATAPVAVAAPVASVTAAALPATPAVNTTTTAVVTTPIAPAAQIAAPALTTTATPAPSTAVQHGLGTSAKGALGAPSPAPNGKILDTGTSNFGVTFRDAIAKRQTDRPIVLDGIHFDAGTSKPNAQSSDQINVIVALLQANPDIRLLIRGHTDEVGSAKDNTELSLVRANEVGVALVQAGVDRKRLRIMGMGNAEPISIDNTDFARQRNRRIDALILK</sequence>
<feature type="region of interest" description="Disordered" evidence="2">
    <location>
        <begin position="133"/>
        <end position="165"/>
    </location>
</feature>
<dbReference type="InterPro" id="IPR006665">
    <property type="entry name" value="OmpA-like"/>
</dbReference>
<comment type="caution">
    <text evidence="5">The sequence shown here is derived from an EMBL/GenBank/DDBJ whole genome shotgun (WGS) entry which is preliminary data.</text>
</comment>
<feature type="domain" description="OmpA-like" evidence="4">
    <location>
        <begin position="182"/>
        <end position="297"/>
    </location>
</feature>
<dbReference type="PANTHER" id="PTHR30329:SF21">
    <property type="entry name" value="LIPOPROTEIN YIAD-RELATED"/>
    <property type="match status" value="1"/>
</dbReference>
<dbReference type="Pfam" id="PF00691">
    <property type="entry name" value="OmpA"/>
    <property type="match status" value="1"/>
</dbReference>
<keyword evidence="3" id="KW-0812">Transmembrane</keyword>
<organism evidence="5 6">
    <name type="scientific">Thiothrix lacustris</name>
    <dbReference type="NCBI Taxonomy" id="525917"/>
    <lineage>
        <taxon>Bacteria</taxon>
        <taxon>Pseudomonadati</taxon>
        <taxon>Pseudomonadota</taxon>
        <taxon>Gammaproteobacteria</taxon>
        <taxon>Thiotrichales</taxon>
        <taxon>Thiotrichaceae</taxon>
        <taxon>Thiothrix</taxon>
    </lineage>
</organism>
<feature type="transmembrane region" description="Helical" evidence="3">
    <location>
        <begin position="17"/>
        <end position="34"/>
    </location>
</feature>
<evidence type="ECO:0000259" key="4">
    <source>
        <dbReference type="PROSITE" id="PS51123"/>
    </source>
</evidence>
<protein>
    <recommendedName>
        <fullName evidence="4">OmpA-like domain-containing protein</fullName>
    </recommendedName>
</protein>
<dbReference type="AlphaFoldDB" id="A0A1Y1QA55"/>
<keyword evidence="3" id="KW-1133">Transmembrane helix</keyword>
<dbReference type="InterPro" id="IPR050330">
    <property type="entry name" value="Bact_OuterMem_StrucFunc"/>
</dbReference>
<evidence type="ECO:0000256" key="3">
    <source>
        <dbReference type="SAM" id="Phobius"/>
    </source>
</evidence>
<dbReference type="CDD" id="cd07185">
    <property type="entry name" value="OmpA_C-like"/>
    <property type="match status" value="1"/>
</dbReference>
<dbReference type="SUPFAM" id="SSF103088">
    <property type="entry name" value="OmpA-like"/>
    <property type="match status" value="1"/>
</dbReference>
<evidence type="ECO:0000256" key="2">
    <source>
        <dbReference type="SAM" id="MobiDB-lite"/>
    </source>
</evidence>
<dbReference type="GO" id="GO:0016020">
    <property type="term" value="C:membrane"/>
    <property type="evidence" value="ECO:0007669"/>
    <property type="project" value="UniProtKB-UniRule"/>
</dbReference>
<evidence type="ECO:0000313" key="5">
    <source>
        <dbReference type="EMBL" id="OQX01023.1"/>
    </source>
</evidence>
<name>A0A1Y1QA55_9GAMM</name>
<dbReference type="Gene3D" id="3.30.1330.60">
    <property type="entry name" value="OmpA-like domain"/>
    <property type="match status" value="1"/>
</dbReference>
<keyword evidence="1 3" id="KW-0472">Membrane</keyword>
<dbReference type="PANTHER" id="PTHR30329">
    <property type="entry name" value="STATOR ELEMENT OF FLAGELLAR MOTOR COMPLEX"/>
    <property type="match status" value="1"/>
</dbReference>
<dbReference type="InterPro" id="IPR036737">
    <property type="entry name" value="OmpA-like_sf"/>
</dbReference>
<dbReference type="EMBL" id="MTEJ01000610">
    <property type="protein sequence ID" value="OQX01023.1"/>
    <property type="molecule type" value="Genomic_DNA"/>
</dbReference>
<dbReference type="Proteomes" id="UP000192491">
    <property type="component" value="Unassembled WGS sequence"/>
</dbReference>
<gene>
    <name evidence="5" type="ORF">BWK73_47320</name>
</gene>
<evidence type="ECO:0000256" key="1">
    <source>
        <dbReference type="PROSITE-ProRule" id="PRU00473"/>
    </source>
</evidence>